<proteinExistence type="predicted"/>
<dbReference type="PANTHER" id="PTHR46018:SF2">
    <property type="entry name" value="ZINC PHOSPHODIESTERASE ELAC PROTEIN 1"/>
    <property type="match status" value="1"/>
</dbReference>
<dbReference type="AlphaFoldDB" id="A0A5J4YWX3"/>
<dbReference type="GO" id="GO:0042781">
    <property type="term" value="F:3'-tRNA processing endoribonuclease activity"/>
    <property type="evidence" value="ECO:0007669"/>
    <property type="project" value="TreeGrafter"/>
</dbReference>
<dbReference type="EMBL" id="VRMN01000003">
    <property type="protein sequence ID" value="KAA8496071.1"/>
    <property type="molecule type" value="Genomic_DNA"/>
</dbReference>
<evidence type="ECO:0000313" key="2">
    <source>
        <dbReference type="Proteomes" id="UP000324585"/>
    </source>
</evidence>
<organism evidence="1 2">
    <name type="scientific">Porphyridium purpureum</name>
    <name type="common">Red alga</name>
    <name type="synonym">Porphyridium cruentum</name>
    <dbReference type="NCBI Taxonomy" id="35688"/>
    <lineage>
        <taxon>Eukaryota</taxon>
        <taxon>Rhodophyta</taxon>
        <taxon>Bangiophyceae</taxon>
        <taxon>Porphyridiales</taxon>
        <taxon>Porphyridiaceae</taxon>
        <taxon>Porphyridium</taxon>
    </lineage>
</organism>
<dbReference type="OrthoDB" id="527344at2759"/>
<reference evidence="2" key="1">
    <citation type="journal article" date="2019" name="Nat. Commun.">
        <title>Expansion of phycobilisome linker gene families in mesophilic red algae.</title>
        <authorList>
            <person name="Lee J."/>
            <person name="Kim D."/>
            <person name="Bhattacharya D."/>
            <person name="Yoon H.S."/>
        </authorList>
    </citation>
    <scope>NUCLEOTIDE SEQUENCE [LARGE SCALE GENOMIC DNA]</scope>
    <source>
        <strain evidence="2">CCMP 1328</strain>
    </source>
</reference>
<gene>
    <name evidence="1" type="ORF">FVE85_2226</name>
</gene>
<protein>
    <submittedName>
        <fullName evidence="1">Uncharacterized protein</fullName>
    </submittedName>
</protein>
<dbReference type="PANTHER" id="PTHR46018">
    <property type="entry name" value="ZINC PHOSPHODIESTERASE ELAC PROTEIN 1"/>
    <property type="match status" value="1"/>
</dbReference>
<dbReference type="Proteomes" id="UP000324585">
    <property type="component" value="Unassembled WGS sequence"/>
</dbReference>
<name>A0A5J4YWX3_PORPP</name>
<dbReference type="GO" id="GO:0005634">
    <property type="term" value="C:nucleus"/>
    <property type="evidence" value="ECO:0007669"/>
    <property type="project" value="TreeGrafter"/>
</dbReference>
<accession>A0A5J4YWX3</accession>
<evidence type="ECO:0000313" key="1">
    <source>
        <dbReference type="EMBL" id="KAA8496071.1"/>
    </source>
</evidence>
<sequence length="559" mass="61922">MTRQCCSTTYKCLQQRQVVRRLSANAETGAAAKVTARTHNVRTVKATPKLRMPYMAESLCRIFFYGGELAEEGHPSAEMYGTRAFRSANHHEWMSRSELDRAGYAPLEYHPRRVSRGVALGIGSTRLILDPAPDSHLVTKSVVSAATKPLVAVSSTRVSDYSTSAHFIMMWQSLVVDLSTSEQERDAVRLIAPKGILRLMQLRALLSKAKLNRVDLSVVELLLDRMSDGSDPASAKHDHDWHSLPALGPTQTPLVADVSQVGLKRAVAHVVSDDDDCVVYACDGRSDARLQGTVCYIVQEKQLLPSFDTGKIDMPRLREKIPKWVFSMITDGIEVTVQKGGATVATLIPRDVLGPPRRGRKVIMLGNFVDGGTADSLLECPLAYDADGMVVRIGSRNTDDMTNSLDDTWSVDEWLKRAQTACNFADALNAQELLLYGGPEHHSIASQLTSRLTSMRKVGDVRLMTAGVVSLKGYFGEDKYRFEQEGFTPGKRTGRDRIPKVDVVQFGRLLRWQSLTSCIVDLDVLQMSRQRRDEIRAVASANVAKDPTTARAKRGLFFR</sequence>
<comment type="caution">
    <text evidence="1">The sequence shown here is derived from an EMBL/GenBank/DDBJ whole genome shotgun (WGS) entry which is preliminary data.</text>
</comment>
<keyword evidence="2" id="KW-1185">Reference proteome</keyword>